<dbReference type="Gene3D" id="1.10.10.10">
    <property type="entry name" value="Winged helix-like DNA-binding domain superfamily/Winged helix DNA-binding domain"/>
    <property type="match status" value="1"/>
</dbReference>
<evidence type="ECO:0000256" key="2">
    <source>
        <dbReference type="ARBA" id="ARBA00023015"/>
    </source>
</evidence>
<evidence type="ECO:0000256" key="1">
    <source>
        <dbReference type="ARBA" id="ARBA00011046"/>
    </source>
</evidence>
<keyword evidence="2" id="KW-0805">Transcription regulation</keyword>
<dbReference type="SUPFAM" id="SSF46785">
    <property type="entry name" value="Winged helix' DNA-binding domain"/>
    <property type="match status" value="1"/>
</dbReference>
<evidence type="ECO:0000313" key="5">
    <source>
        <dbReference type="EMBL" id="MCQ8278771.1"/>
    </source>
</evidence>
<dbReference type="InterPro" id="IPR036390">
    <property type="entry name" value="WH_DNA-bd_sf"/>
</dbReference>
<name>A0ABT1W7B7_9PROT</name>
<accession>A0ABT1W7B7</accession>
<sequence length="134" mass="15210">MRRPTHDANPGSTELGELEREIMDLVWRLAPVTAERLRSELPREPKESTVRTVLRRLEAKGLVSHTLDGRTFLYRARAPRRAVAARAVGRIMDWFRIGSVSEMLVGMAEAGMLDHKDLEQLIARLDAADREPKP</sequence>
<dbReference type="RefSeq" id="WP_422864246.1">
    <property type="nucleotide sequence ID" value="NZ_JAMSKV010000007.1"/>
</dbReference>
<keyword evidence="4" id="KW-0804">Transcription</keyword>
<reference evidence="5 6" key="1">
    <citation type="submission" date="2022-06" db="EMBL/GenBank/DDBJ databases">
        <title>Endosaccharibacter gen. nov., sp. nov., endophytic bacteria isolated from sugarcane.</title>
        <authorList>
            <person name="Pitiwittayakul N."/>
            <person name="Yukphan P."/>
            <person name="Charoenyingcharoen P."/>
            <person name="Tanasupawat S."/>
        </authorList>
    </citation>
    <scope>NUCLEOTIDE SEQUENCE [LARGE SCALE GENOMIC DNA]</scope>
    <source>
        <strain evidence="5 6">KSS8</strain>
    </source>
</reference>
<dbReference type="Proteomes" id="UP001524587">
    <property type="component" value="Unassembled WGS sequence"/>
</dbReference>
<organism evidence="5 6">
    <name type="scientific">Endosaccharibacter trunci</name>
    <dbReference type="NCBI Taxonomy" id="2812733"/>
    <lineage>
        <taxon>Bacteria</taxon>
        <taxon>Pseudomonadati</taxon>
        <taxon>Pseudomonadota</taxon>
        <taxon>Alphaproteobacteria</taxon>
        <taxon>Acetobacterales</taxon>
        <taxon>Acetobacteraceae</taxon>
        <taxon>Endosaccharibacter</taxon>
    </lineage>
</organism>
<proteinExistence type="inferred from homology"/>
<dbReference type="EMBL" id="JAMSKV010000007">
    <property type="protein sequence ID" value="MCQ8278771.1"/>
    <property type="molecule type" value="Genomic_DNA"/>
</dbReference>
<keyword evidence="6" id="KW-1185">Reference proteome</keyword>
<dbReference type="InterPro" id="IPR005650">
    <property type="entry name" value="BlaI_family"/>
</dbReference>
<keyword evidence="3" id="KW-0238">DNA-binding</keyword>
<evidence type="ECO:0000256" key="4">
    <source>
        <dbReference type="ARBA" id="ARBA00023163"/>
    </source>
</evidence>
<evidence type="ECO:0000313" key="6">
    <source>
        <dbReference type="Proteomes" id="UP001524587"/>
    </source>
</evidence>
<dbReference type="Pfam" id="PF03965">
    <property type="entry name" value="Penicillinase_R"/>
    <property type="match status" value="1"/>
</dbReference>
<dbReference type="InterPro" id="IPR036388">
    <property type="entry name" value="WH-like_DNA-bd_sf"/>
</dbReference>
<evidence type="ECO:0000256" key="3">
    <source>
        <dbReference type="ARBA" id="ARBA00023125"/>
    </source>
</evidence>
<comment type="caution">
    <text evidence="5">The sequence shown here is derived from an EMBL/GenBank/DDBJ whole genome shotgun (WGS) entry which is preliminary data.</text>
</comment>
<protein>
    <submittedName>
        <fullName evidence="5">BlaI/MecI/CopY family transcriptional regulator</fullName>
    </submittedName>
</protein>
<gene>
    <name evidence="5" type="ORF">NFI95_09930</name>
</gene>
<dbReference type="PIRSF" id="PIRSF019455">
    <property type="entry name" value="CopR_AtkY"/>
    <property type="match status" value="1"/>
</dbReference>
<comment type="similarity">
    <text evidence="1">Belongs to the BlaI transcriptional regulatory family.</text>
</comment>